<dbReference type="InterPro" id="IPR019775">
    <property type="entry name" value="WD40_repeat_CS"/>
</dbReference>
<dbReference type="InterPro" id="IPR001680">
    <property type="entry name" value="WD40_rpt"/>
</dbReference>
<evidence type="ECO:0000313" key="10">
    <source>
        <dbReference type="EMBL" id="GAX75310.1"/>
    </source>
</evidence>
<keyword evidence="6" id="KW-0539">Nucleus</keyword>
<evidence type="ECO:0000256" key="2">
    <source>
        <dbReference type="ARBA" id="ARBA00009341"/>
    </source>
</evidence>
<dbReference type="AlphaFoldDB" id="A0A250WXQ2"/>
<dbReference type="Proteomes" id="UP000232323">
    <property type="component" value="Unassembled WGS sequence"/>
</dbReference>
<evidence type="ECO:0000256" key="5">
    <source>
        <dbReference type="ARBA" id="ARBA00022853"/>
    </source>
</evidence>
<evidence type="ECO:0000256" key="1">
    <source>
        <dbReference type="ARBA" id="ARBA00004123"/>
    </source>
</evidence>
<feature type="region of interest" description="Disordered" evidence="8">
    <location>
        <begin position="482"/>
        <end position="549"/>
    </location>
</feature>
<comment type="subcellular location">
    <subcellularLocation>
        <location evidence="1">Nucleus</location>
    </subcellularLocation>
</comment>
<feature type="compositionally biased region" description="Basic and acidic residues" evidence="8">
    <location>
        <begin position="505"/>
        <end position="519"/>
    </location>
</feature>
<dbReference type="Gene3D" id="2.130.10.10">
    <property type="entry name" value="YVTN repeat-like/Quinoprotein amine dehydrogenase"/>
    <property type="match status" value="1"/>
</dbReference>
<evidence type="ECO:0000256" key="4">
    <source>
        <dbReference type="ARBA" id="ARBA00022737"/>
    </source>
</evidence>
<dbReference type="OrthoDB" id="427795at2759"/>
<evidence type="ECO:0000256" key="8">
    <source>
        <dbReference type="SAM" id="MobiDB-lite"/>
    </source>
</evidence>
<dbReference type="PROSITE" id="PS50294">
    <property type="entry name" value="WD_REPEATS_REGION"/>
    <property type="match status" value="1"/>
</dbReference>
<keyword evidence="5" id="KW-0156">Chromatin regulator</keyword>
<dbReference type="Pfam" id="PF12265">
    <property type="entry name" value="CAF1C_H4-bd"/>
    <property type="match status" value="1"/>
</dbReference>
<proteinExistence type="inferred from homology"/>
<feature type="region of interest" description="Disordered" evidence="8">
    <location>
        <begin position="137"/>
        <end position="160"/>
    </location>
</feature>
<dbReference type="PANTHER" id="PTHR22850">
    <property type="entry name" value="WD40 REPEAT FAMILY"/>
    <property type="match status" value="1"/>
</dbReference>
<evidence type="ECO:0000259" key="9">
    <source>
        <dbReference type="Pfam" id="PF12265"/>
    </source>
</evidence>
<evidence type="ECO:0000256" key="6">
    <source>
        <dbReference type="ARBA" id="ARBA00023242"/>
    </source>
</evidence>
<dbReference type="InterPro" id="IPR022052">
    <property type="entry name" value="Histone-bd_RBBP4-like_N"/>
</dbReference>
<keyword evidence="3 7" id="KW-0853">WD repeat</keyword>
<gene>
    <name evidence="10" type="ORF">CEUSTIGMA_g2755.t1</name>
</gene>
<feature type="compositionally biased region" description="Basic and acidic residues" evidence="8">
    <location>
        <begin position="482"/>
        <end position="493"/>
    </location>
</feature>
<name>A0A250WXQ2_9CHLO</name>
<dbReference type="GO" id="GO:0006325">
    <property type="term" value="P:chromatin organization"/>
    <property type="evidence" value="ECO:0007669"/>
    <property type="project" value="UniProtKB-KW"/>
</dbReference>
<evidence type="ECO:0000313" key="11">
    <source>
        <dbReference type="Proteomes" id="UP000232323"/>
    </source>
</evidence>
<keyword evidence="4" id="KW-0677">Repeat</keyword>
<dbReference type="GO" id="GO:0005634">
    <property type="term" value="C:nucleus"/>
    <property type="evidence" value="ECO:0007669"/>
    <property type="project" value="UniProtKB-SubCell"/>
</dbReference>
<feature type="domain" description="Histone-binding protein RBBP4-like N-terminal" evidence="9">
    <location>
        <begin position="14"/>
        <end position="73"/>
    </location>
</feature>
<feature type="repeat" description="WD" evidence="7">
    <location>
        <begin position="272"/>
        <end position="306"/>
    </location>
</feature>
<dbReference type="InterPro" id="IPR015943">
    <property type="entry name" value="WD40/YVTN_repeat-like_dom_sf"/>
</dbReference>
<organism evidence="10 11">
    <name type="scientific">Chlamydomonas eustigma</name>
    <dbReference type="NCBI Taxonomy" id="1157962"/>
    <lineage>
        <taxon>Eukaryota</taxon>
        <taxon>Viridiplantae</taxon>
        <taxon>Chlorophyta</taxon>
        <taxon>core chlorophytes</taxon>
        <taxon>Chlorophyceae</taxon>
        <taxon>CS clade</taxon>
        <taxon>Chlamydomonadales</taxon>
        <taxon>Chlamydomonadaceae</taxon>
        <taxon>Chlamydomonas</taxon>
    </lineage>
</organism>
<dbReference type="STRING" id="1157962.A0A250WXQ2"/>
<sequence>MDKDSNFHTWQSRMVPLMYDCFYHHNLHWPTQCCRWGAFLEESTYKSKYRCYFSEQTDDTEPQKLISANIDVMKAHVCSSEVVTMWSEFSRCPYIKDQRIVYHPGEVNKIREIPQHPELLVTHTDSPELYLWNMEKQPNRSREKGSSKASNAPNTPDLRLTGHEEEALFPLATSDTSSYVASGGSDKLVLLWSLQDNMETLLAGTVGTSSGKGGKSPELSARTILRGHSNTIEDVVFKPGSTEQLASVGDDHMALFWDTRSGAAPCGRIPEAHGKGQDVQCVDWDSQGHLVATGAQDGSVRIWDLRRLGSGSFSQLPAQACMAVFRVHTGAIIRLEWHPLERGVLASGGEDQIINVWRLDPDSAASVPLEEVGALPAEGKKRKTTPKGADSDEPRPQELIFQHVGHRRGKVVDFQWSRDSSLPWTVLSVSDDAADEQIGGGSMQLWRINHLIYQDEEAVVAELEKHRDFILKGINAPELETLPRTDEVSKEKASINMDPPANQENAKEVMNDNSKRADDVAEAPTPTDTMEIDEKEKAAVENVSNMDEK</sequence>
<dbReference type="InterPro" id="IPR036322">
    <property type="entry name" value="WD40_repeat_dom_sf"/>
</dbReference>
<evidence type="ECO:0000256" key="7">
    <source>
        <dbReference type="PROSITE-ProRule" id="PRU00221"/>
    </source>
</evidence>
<feature type="region of interest" description="Disordered" evidence="8">
    <location>
        <begin position="370"/>
        <end position="394"/>
    </location>
</feature>
<dbReference type="Pfam" id="PF00400">
    <property type="entry name" value="WD40"/>
    <property type="match status" value="4"/>
</dbReference>
<dbReference type="InterPro" id="IPR020472">
    <property type="entry name" value="WD40_PAC1"/>
</dbReference>
<reference evidence="10 11" key="1">
    <citation type="submission" date="2017-08" db="EMBL/GenBank/DDBJ databases">
        <title>Acidophilic green algal genome provides insights into adaptation to an acidic environment.</title>
        <authorList>
            <person name="Hirooka S."/>
            <person name="Hirose Y."/>
            <person name="Kanesaki Y."/>
            <person name="Higuchi S."/>
            <person name="Fujiwara T."/>
            <person name="Onuma R."/>
            <person name="Era A."/>
            <person name="Ohbayashi R."/>
            <person name="Uzuka A."/>
            <person name="Nozaki H."/>
            <person name="Yoshikawa H."/>
            <person name="Miyagishima S.Y."/>
        </authorList>
    </citation>
    <scope>NUCLEOTIDE SEQUENCE [LARGE SCALE GENOMIC DNA]</scope>
    <source>
        <strain evidence="10 11">NIES-2499</strain>
    </source>
</reference>
<dbReference type="PRINTS" id="PR00320">
    <property type="entry name" value="GPROTEINBRPT"/>
</dbReference>
<protein>
    <recommendedName>
        <fullName evidence="9">Histone-binding protein RBBP4-like N-terminal domain-containing protein</fullName>
    </recommendedName>
</protein>
<accession>A0A250WXQ2</accession>
<keyword evidence="11" id="KW-1185">Reference proteome</keyword>
<dbReference type="SMART" id="SM00320">
    <property type="entry name" value="WD40"/>
    <property type="match status" value="5"/>
</dbReference>
<comment type="similarity">
    <text evidence="2">Belongs to the WD repeat RBAP46/RBAP48/MSI1 family.</text>
</comment>
<feature type="repeat" description="WD" evidence="7">
    <location>
        <begin position="225"/>
        <end position="262"/>
    </location>
</feature>
<feature type="repeat" description="WD" evidence="7">
    <location>
        <begin position="325"/>
        <end position="367"/>
    </location>
</feature>
<dbReference type="EMBL" id="BEGY01000011">
    <property type="protein sequence ID" value="GAX75310.1"/>
    <property type="molecule type" value="Genomic_DNA"/>
</dbReference>
<evidence type="ECO:0000256" key="3">
    <source>
        <dbReference type="ARBA" id="ARBA00022574"/>
    </source>
</evidence>
<dbReference type="PROSITE" id="PS50082">
    <property type="entry name" value="WD_REPEATS_2"/>
    <property type="match status" value="3"/>
</dbReference>
<feature type="compositionally biased region" description="Basic and acidic residues" evidence="8">
    <location>
        <begin position="137"/>
        <end position="146"/>
    </location>
</feature>
<comment type="caution">
    <text evidence="10">The sequence shown here is derived from an EMBL/GenBank/DDBJ whole genome shotgun (WGS) entry which is preliminary data.</text>
</comment>
<dbReference type="SUPFAM" id="SSF50978">
    <property type="entry name" value="WD40 repeat-like"/>
    <property type="match status" value="1"/>
</dbReference>
<dbReference type="PROSITE" id="PS00678">
    <property type="entry name" value="WD_REPEATS_1"/>
    <property type="match status" value="2"/>
</dbReference>
<dbReference type="InterPro" id="IPR050459">
    <property type="entry name" value="WD_repeat_RBAP46/RBAP48/MSI1"/>
</dbReference>